<reference evidence="1 2" key="1">
    <citation type="submission" date="2024-02" db="EMBL/GenBank/DDBJ databases">
        <title>Bacteria isolated from the canopy kelp, Nereocystis luetkeana.</title>
        <authorList>
            <person name="Pfister C.A."/>
            <person name="Younker I.T."/>
            <person name="Light S.H."/>
        </authorList>
    </citation>
    <scope>NUCLEOTIDE SEQUENCE [LARGE SCALE GENOMIC DNA]</scope>
    <source>
        <strain evidence="1 2">TI.4.07</strain>
    </source>
</reference>
<accession>A0ABU9GBZ7</accession>
<dbReference type="Proteomes" id="UP001379949">
    <property type="component" value="Unassembled WGS sequence"/>
</dbReference>
<name>A0ABU9GBZ7_9GAMM</name>
<organism evidence="1 2">
    <name type="scientific">Marinomonas arenicola</name>
    <dbReference type="NCBI Taxonomy" id="569601"/>
    <lineage>
        <taxon>Bacteria</taxon>
        <taxon>Pseudomonadati</taxon>
        <taxon>Pseudomonadota</taxon>
        <taxon>Gammaproteobacteria</taxon>
        <taxon>Oceanospirillales</taxon>
        <taxon>Oceanospirillaceae</taxon>
        <taxon>Marinomonas</taxon>
    </lineage>
</organism>
<comment type="caution">
    <text evidence="1">The sequence shown here is derived from an EMBL/GenBank/DDBJ whole genome shotgun (WGS) entry which is preliminary data.</text>
</comment>
<evidence type="ECO:0000313" key="1">
    <source>
        <dbReference type="EMBL" id="MEL0615149.1"/>
    </source>
</evidence>
<protein>
    <submittedName>
        <fullName evidence="1">Uncharacterized protein</fullName>
    </submittedName>
</protein>
<evidence type="ECO:0000313" key="2">
    <source>
        <dbReference type="Proteomes" id="UP001379949"/>
    </source>
</evidence>
<feature type="non-terminal residue" evidence="1">
    <location>
        <position position="70"/>
    </location>
</feature>
<gene>
    <name evidence="1" type="ORF">V6242_18645</name>
</gene>
<dbReference type="EMBL" id="JBAKAR010000371">
    <property type="protein sequence ID" value="MEL0615149.1"/>
    <property type="molecule type" value="Genomic_DNA"/>
</dbReference>
<keyword evidence="2" id="KW-1185">Reference proteome</keyword>
<feature type="non-terminal residue" evidence="1">
    <location>
        <position position="1"/>
    </location>
</feature>
<sequence length="70" mass="8093">PRIKPCETTFEEAILYQESIKNSSWSTPFDVLARNKAAQDWRNKNANIHHQAEHPSSLRDDDDLCYGSFV</sequence>
<proteinExistence type="predicted"/>